<dbReference type="Pfam" id="PF09550">
    <property type="entry name" value="Phage_TAC_6"/>
    <property type="match status" value="1"/>
</dbReference>
<gene>
    <name evidence="1" type="ORF">RPE78_13560</name>
</gene>
<name>A0ABZ1DZ61_9RHOB</name>
<organism evidence="1 2">
    <name type="scientific">Thioclava litoralis</name>
    <dbReference type="NCBI Taxonomy" id="3076557"/>
    <lineage>
        <taxon>Bacteria</taxon>
        <taxon>Pseudomonadati</taxon>
        <taxon>Pseudomonadota</taxon>
        <taxon>Alphaproteobacteria</taxon>
        <taxon>Rhodobacterales</taxon>
        <taxon>Paracoccaceae</taxon>
        <taxon>Thioclava</taxon>
    </lineage>
</organism>
<proteinExistence type="predicted"/>
<keyword evidence="2" id="KW-1185">Reference proteome</keyword>
<evidence type="ECO:0000313" key="2">
    <source>
        <dbReference type="Proteomes" id="UP001623290"/>
    </source>
</evidence>
<reference evidence="1 2" key="1">
    <citation type="submission" date="2023-09" db="EMBL/GenBank/DDBJ databases">
        <title>Thioclava shenzhenensis sp. nov., a multidrug resistant bacteria-antagonizing species isolated from coastal seawater.</title>
        <authorList>
            <person name="Long M."/>
        </authorList>
    </citation>
    <scope>NUCLEOTIDE SEQUENCE [LARGE SCALE GENOMIC DNA]</scope>
    <source>
        <strain evidence="1 2">FTW29</strain>
    </source>
</reference>
<sequence length="76" mass="8548">MMRRYEASGRLDWPGLMRAGLVGLRLRPQEFWALSPAELALLLGDMPKARPLTRARLEELAQAFPDRRGPEGESDG</sequence>
<dbReference type="Proteomes" id="UP001623290">
    <property type="component" value="Chromosome"/>
</dbReference>
<accession>A0ABZ1DZ61</accession>
<protein>
    <submittedName>
        <fullName evidence="1">Phage tail assembly chaperone</fullName>
    </submittedName>
</protein>
<evidence type="ECO:0000313" key="1">
    <source>
        <dbReference type="EMBL" id="WRY33685.1"/>
    </source>
</evidence>
<dbReference type="RefSeq" id="WP_406720857.1">
    <property type="nucleotide sequence ID" value="NZ_CP135443.1"/>
</dbReference>
<dbReference type="InterPro" id="IPR011739">
    <property type="entry name" value="GTA_rcc01693"/>
</dbReference>
<dbReference type="InterPro" id="IPR019056">
    <property type="entry name" value="Phage_TAC_6"/>
</dbReference>
<dbReference type="EMBL" id="CP135443">
    <property type="protein sequence ID" value="WRY33685.1"/>
    <property type="molecule type" value="Genomic_DNA"/>
</dbReference>
<dbReference type="NCBIfam" id="TIGR02216">
    <property type="entry name" value="phage_TIGR02216"/>
    <property type="match status" value="1"/>
</dbReference>